<sequence>MAWMRQSSQTVRQSDLAVLSSIHWKFPDLASRPSSSAPLATPGFGPHSLVTWIFIGSPHRISIVDFRGTLARWQGRRSSTRIDHQESILKTQDFRQLGLLLAPFTYQSSHPSCRLGVIIVRFLACTKSDFIAISPPPSLVLGLAWLPSDQYPGIYGLNCMRAVWQELIWTSALCLGLFGGLSSLHQATPGLMSSCGRFFICRGYIFVFVTAWLNWLLLALPTGLLLSSTLYQARRNLSGDAVWKTQVDQFEYFWPGQASPKIRPFTYAIDLPRQPDSAQIKSTSCDLPLEDEKHRSSPPPEYS</sequence>
<feature type="transmembrane region" description="Helical" evidence="2">
    <location>
        <begin position="204"/>
        <end position="226"/>
    </location>
</feature>
<dbReference type="Proteomes" id="UP000765509">
    <property type="component" value="Unassembled WGS sequence"/>
</dbReference>
<name>A0A9Q3IH81_9BASI</name>
<reference evidence="3" key="1">
    <citation type="submission" date="2021-03" db="EMBL/GenBank/DDBJ databases">
        <title>Draft genome sequence of rust myrtle Austropuccinia psidii MF-1, a brazilian biotype.</title>
        <authorList>
            <person name="Quecine M.C."/>
            <person name="Pachon D.M.R."/>
            <person name="Bonatelli M.L."/>
            <person name="Correr F.H."/>
            <person name="Franceschini L.M."/>
            <person name="Leite T.F."/>
            <person name="Margarido G.R.A."/>
            <person name="Almeida C.A."/>
            <person name="Ferrarezi J.A."/>
            <person name="Labate C.A."/>
        </authorList>
    </citation>
    <scope>NUCLEOTIDE SEQUENCE</scope>
    <source>
        <strain evidence="3">MF-1</strain>
    </source>
</reference>
<keyword evidence="2" id="KW-0812">Transmembrane</keyword>
<protein>
    <submittedName>
        <fullName evidence="3">Uncharacterized protein</fullName>
    </submittedName>
</protein>
<evidence type="ECO:0000256" key="1">
    <source>
        <dbReference type="SAM" id="MobiDB-lite"/>
    </source>
</evidence>
<proteinExistence type="predicted"/>
<feature type="compositionally biased region" description="Polar residues" evidence="1">
    <location>
        <begin position="276"/>
        <end position="285"/>
    </location>
</feature>
<feature type="transmembrane region" description="Helical" evidence="2">
    <location>
        <begin position="167"/>
        <end position="184"/>
    </location>
</feature>
<keyword evidence="2" id="KW-0472">Membrane</keyword>
<keyword evidence="4" id="KW-1185">Reference proteome</keyword>
<keyword evidence="2" id="KW-1133">Transmembrane helix</keyword>
<organism evidence="3 4">
    <name type="scientific">Austropuccinia psidii MF-1</name>
    <dbReference type="NCBI Taxonomy" id="1389203"/>
    <lineage>
        <taxon>Eukaryota</taxon>
        <taxon>Fungi</taxon>
        <taxon>Dikarya</taxon>
        <taxon>Basidiomycota</taxon>
        <taxon>Pucciniomycotina</taxon>
        <taxon>Pucciniomycetes</taxon>
        <taxon>Pucciniales</taxon>
        <taxon>Sphaerophragmiaceae</taxon>
        <taxon>Austropuccinia</taxon>
    </lineage>
</organism>
<comment type="caution">
    <text evidence="3">The sequence shown here is derived from an EMBL/GenBank/DDBJ whole genome shotgun (WGS) entry which is preliminary data.</text>
</comment>
<accession>A0A9Q3IH81</accession>
<evidence type="ECO:0000313" key="4">
    <source>
        <dbReference type="Proteomes" id="UP000765509"/>
    </source>
</evidence>
<feature type="region of interest" description="Disordered" evidence="1">
    <location>
        <begin position="273"/>
        <end position="303"/>
    </location>
</feature>
<evidence type="ECO:0000313" key="3">
    <source>
        <dbReference type="EMBL" id="MBW0542996.1"/>
    </source>
</evidence>
<evidence type="ECO:0000256" key="2">
    <source>
        <dbReference type="SAM" id="Phobius"/>
    </source>
</evidence>
<dbReference type="OrthoDB" id="2499382at2759"/>
<dbReference type="EMBL" id="AVOT02047727">
    <property type="protein sequence ID" value="MBW0542996.1"/>
    <property type="molecule type" value="Genomic_DNA"/>
</dbReference>
<gene>
    <name evidence="3" type="ORF">O181_082711</name>
</gene>
<dbReference type="AlphaFoldDB" id="A0A9Q3IH81"/>